<reference evidence="4 5" key="1">
    <citation type="submission" date="2019-02" db="EMBL/GenBank/DDBJ databases">
        <title>Genomic Encyclopedia of Type Strains, Phase IV (KMG-IV): sequencing the most valuable type-strain genomes for metagenomic binning, comparative biology and taxonomic classification.</title>
        <authorList>
            <person name="Goeker M."/>
        </authorList>
    </citation>
    <scope>NUCLEOTIDE SEQUENCE [LARGE SCALE GENOMIC DNA]</scope>
    <source>
        <strain evidence="4 5">DSM 23814</strain>
    </source>
</reference>
<evidence type="ECO:0000259" key="3">
    <source>
        <dbReference type="Pfam" id="PF00487"/>
    </source>
</evidence>
<name>A0A4Q7VUK0_9BURK</name>
<evidence type="ECO:0000313" key="4">
    <source>
        <dbReference type="EMBL" id="RZU00317.1"/>
    </source>
</evidence>
<keyword evidence="2" id="KW-1133">Transmembrane helix</keyword>
<dbReference type="EMBL" id="SHKO01000001">
    <property type="protein sequence ID" value="RZU00317.1"/>
    <property type="molecule type" value="Genomic_DNA"/>
</dbReference>
<feature type="domain" description="Fatty acid desaturase" evidence="3">
    <location>
        <begin position="47"/>
        <end position="275"/>
    </location>
</feature>
<dbReference type="InterPro" id="IPR005804">
    <property type="entry name" value="FA_desaturase_dom"/>
</dbReference>
<feature type="region of interest" description="Disordered" evidence="1">
    <location>
        <begin position="1"/>
        <end position="21"/>
    </location>
</feature>
<accession>A0A4Q7VUK0</accession>
<protein>
    <submittedName>
        <fullName evidence="4">Fatty acid desaturase</fullName>
    </submittedName>
</protein>
<dbReference type="Pfam" id="PF00487">
    <property type="entry name" value="FA_desaturase"/>
    <property type="match status" value="1"/>
</dbReference>
<organism evidence="4 5">
    <name type="scientific">Advenella incenata</name>
    <dbReference type="NCBI Taxonomy" id="267800"/>
    <lineage>
        <taxon>Bacteria</taxon>
        <taxon>Pseudomonadati</taxon>
        <taxon>Pseudomonadota</taxon>
        <taxon>Betaproteobacteria</taxon>
        <taxon>Burkholderiales</taxon>
        <taxon>Alcaligenaceae</taxon>
    </lineage>
</organism>
<evidence type="ECO:0000313" key="5">
    <source>
        <dbReference type="Proteomes" id="UP000293398"/>
    </source>
</evidence>
<dbReference type="OrthoDB" id="8938484at2"/>
<proteinExistence type="predicted"/>
<gene>
    <name evidence="4" type="ORF">EV681_2125</name>
</gene>
<dbReference type="GO" id="GO:0006629">
    <property type="term" value="P:lipid metabolic process"/>
    <property type="evidence" value="ECO:0007669"/>
    <property type="project" value="InterPro"/>
</dbReference>
<feature type="transmembrane region" description="Helical" evidence="2">
    <location>
        <begin position="168"/>
        <end position="189"/>
    </location>
</feature>
<keyword evidence="5" id="KW-1185">Reference proteome</keyword>
<evidence type="ECO:0000256" key="2">
    <source>
        <dbReference type="SAM" id="Phobius"/>
    </source>
</evidence>
<keyword evidence="2" id="KW-0812">Transmembrane</keyword>
<keyword evidence="2" id="KW-0472">Membrane</keyword>
<feature type="compositionally biased region" description="Polar residues" evidence="1">
    <location>
        <begin position="1"/>
        <end position="10"/>
    </location>
</feature>
<sequence length="323" mass="37331">MTLQRNQSGPKNRPTRQRQSGLPQLKYARDWQSLLYMLALPTLVIWQWIYGVSAVLYPILLFLTLGIGVIHHNHTHLRMWHSKRANRCTDLLITLLQGHPSCVFFPTHVANHHRHKHSEQDIARTYRFAAGDTNTLPGYVLHPFQAIGVLYPAIFHWLGRLRRHKPGVWRYCLCQYALWMLLWAMLLAINPGKTILLVIIPQLHGLHWLLATNYLQHAHADGSAQGRKAQSSLAYARNFEGWVNPLLFNIGLHTAHHEHSRAHWSLLTHLHKNQYRSQIHPALLEGGLIRYMMRTFVKGTVSPRFRSQSLMHTHTDPLPPSTS</sequence>
<comment type="caution">
    <text evidence="4">The sequence shown here is derived from an EMBL/GenBank/DDBJ whole genome shotgun (WGS) entry which is preliminary data.</text>
</comment>
<dbReference type="AlphaFoldDB" id="A0A4Q7VUK0"/>
<feature type="transmembrane region" description="Helical" evidence="2">
    <location>
        <begin position="55"/>
        <end position="74"/>
    </location>
</feature>
<evidence type="ECO:0000256" key="1">
    <source>
        <dbReference type="SAM" id="MobiDB-lite"/>
    </source>
</evidence>
<dbReference type="Proteomes" id="UP000293398">
    <property type="component" value="Unassembled WGS sequence"/>
</dbReference>